<comment type="catalytic activity">
    <reaction evidence="6">
        <text>Fe-coproporphyrin III + 2 H(+) = coproporphyrin III + Fe(2+)</text>
        <dbReference type="Rhea" id="RHEA:49572"/>
        <dbReference type="ChEBI" id="CHEBI:15378"/>
        <dbReference type="ChEBI" id="CHEBI:29033"/>
        <dbReference type="ChEBI" id="CHEBI:68438"/>
        <dbReference type="ChEBI" id="CHEBI:131725"/>
        <dbReference type="EC" id="4.99.1.9"/>
    </reaction>
    <physiologicalReaction direction="right-to-left" evidence="6">
        <dbReference type="Rhea" id="RHEA:49574"/>
    </physiologicalReaction>
</comment>
<dbReference type="InterPro" id="IPR033659">
    <property type="entry name" value="Ferrochelatase_N"/>
</dbReference>
<comment type="pathway">
    <text evidence="7 8">Porphyrin-containing compound metabolism; protoheme biosynthesis; protoheme from protoporphyrin-IX: step 1/1.</text>
</comment>
<feature type="binding site" evidence="7">
    <location>
        <position position="213"/>
    </location>
    <ligand>
        <name>Fe(2+)</name>
        <dbReference type="ChEBI" id="CHEBI:29033"/>
    </ligand>
</feature>
<dbReference type="RefSeq" id="WP_077410994.1">
    <property type="nucleotide sequence ID" value="NZ_JBHRTS010000004.1"/>
</dbReference>
<protein>
    <recommendedName>
        <fullName evidence="7 8">Ferrochelatase</fullName>
        <ecNumber evidence="7 8">4.98.1.1</ecNumber>
    </recommendedName>
    <alternativeName>
        <fullName evidence="7">Heme synthase</fullName>
    </alternativeName>
    <alternativeName>
        <fullName evidence="7">Protoheme ferro-lyase</fullName>
    </alternativeName>
</protein>
<evidence type="ECO:0000256" key="3">
    <source>
        <dbReference type="ARBA" id="ARBA00023133"/>
    </source>
</evidence>
<organism evidence="9 10">
    <name type="scientific">Marinicella sediminis</name>
    <dbReference type="NCBI Taxonomy" id="1792834"/>
    <lineage>
        <taxon>Bacteria</taxon>
        <taxon>Pseudomonadati</taxon>
        <taxon>Pseudomonadota</taxon>
        <taxon>Gammaproteobacteria</taxon>
        <taxon>Lysobacterales</taxon>
        <taxon>Marinicellaceae</taxon>
        <taxon>Marinicella</taxon>
    </lineage>
</organism>
<dbReference type="HAMAP" id="MF_00323">
    <property type="entry name" value="Ferrochelatase"/>
    <property type="match status" value="1"/>
</dbReference>
<dbReference type="EMBL" id="JBHRTS010000004">
    <property type="protein sequence ID" value="MFC3194317.1"/>
    <property type="molecule type" value="Genomic_DNA"/>
</dbReference>
<comment type="similarity">
    <text evidence="1 7 8">Belongs to the ferrochelatase family.</text>
</comment>
<evidence type="ECO:0000256" key="4">
    <source>
        <dbReference type="ARBA" id="ARBA00023239"/>
    </source>
</evidence>
<comment type="subcellular location">
    <subcellularLocation>
        <location evidence="7 8">Cytoplasm</location>
    </subcellularLocation>
</comment>
<evidence type="ECO:0000256" key="1">
    <source>
        <dbReference type="ARBA" id="ARBA00007718"/>
    </source>
</evidence>
<keyword evidence="7 8" id="KW-0963">Cytoplasm</keyword>
<keyword evidence="7" id="KW-0479">Metal-binding</keyword>
<sequence>MKYLNSTNDRHGKRSRIGVLLVNLGTPDAPTKKALKIYLKEFLSDPRVVEPNFPRWIWWLILNGVILNIRPKRSAEAYASIWNEVGEGSPLMAISKQQHQAVQAYFQEHQVDIIPVLAMRYGNPSIAHGLSELKSQRVDRLLVLPLYPQYSASTTASIFDAVTRELQSWRLIPEVRFINHYHDHSGYINALARSVQQHWQQHGQPDQLVMSFHGVPQRYLHNGDPYHCECHKSGRLLAEKLGLNKNQYQVTFQSIFGREEWLKPYTMEVLKSLPAQGHKHVQVICPGFAADCLETLEEIAVENKGYFTGAGGEQFSYIPALNADEDHVAFLSQLIMAHSQTWLEQTEPDKALTEQRYLQHEYNQSDK</sequence>
<gene>
    <name evidence="7 9" type="primary">hemH</name>
    <name evidence="9" type="ORF">ACFODZ_08705</name>
</gene>
<dbReference type="CDD" id="cd03411">
    <property type="entry name" value="Ferrochelatase_N"/>
    <property type="match status" value="1"/>
</dbReference>
<dbReference type="InterPro" id="IPR001015">
    <property type="entry name" value="Ferrochelatase"/>
</dbReference>
<evidence type="ECO:0000256" key="8">
    <source>
        <dbReference type="RuleBase" id="RU000607"/>
    </source>
</evidence>
<evidence type="ECO:0000313" key="10">
    <source>
        <dbReference type="Proteomes" id="UP001595533"/>
    </source>
</evidence>
<dbReference type="Pfam" id="PF00762">
    <property type="entry name" value="Ferrochelatase"/>
    <property type="match status" value="1"/>
</dbReference>
<evidence type="ECO:0000256" key="2">
    <source>
        <dbReference type="ARBA" id="ARBA00023004"/>
    </source>
</evidence>
<comment type="caution">
    <text evidence="9">The sequence shown here is derived from an EMBL/GenBank/DDBJ whole genome shotgun (WGS) entry which is preliminary data.</text>
</comment>
<dbReference type="NCBIfam" id="TIGR00109">
    <property type="entry name" value="hemH"/>
    <property type="match status" value="1"/>
</dbReference>
<comment type="catalytic activity">
    <reaction evidence="7 8">
        <text>heme b + 2 H(+) = protoporphyrin IX + Fe(2+)</text>
        <dbReference type="Rhea" id="RHEA:22584"/>
        <dbReference type="ChEBI" id="CHEBI:15378"/>
        <dbReference type="ChEBI" id="CHEBI:29033"/>
        <dbReference type="ChEBI" id="CHEBI:57306"/>
        <dbReference type="ChEBI" id="CHEBI:60344"/>
        <dbReference type="EC" id="4.98.1.1"/>
    </reaction>
</comment>
<keyword evidence="2 7" id="KW-0408">Iron</keyword>
<evidence type="ECO:0000256" key="5">
    <source>
        <dbReference type="ARBA" id="ARBA00023244"/>
    </source>
</evidence>
<keyword evidence="5 7" id="KW-0627">Porphyrin biosynthesis</keyword>
<reference evidence="10" key="1">
    <citation type="journal article" date="2019" name="Int. J. Syst. Evol. Microbiol.">
        <title>The Global Catalogue of Microorganisms (GCM) 10K type strain sequencing project: providing services to taxonomists for standard genome sequencing and annotation.</title>
        <authorList>
            <consortium name="The Broad Institute Genomics Platform"/>
            <consortium name="The Broad Institute Genome Sequencing Center for Infectious Disease"/>
            <person name="Wu L."/>
            <person name="Ma J."/>
        </authorList>
    </citation>
    <scope>NUCLEOTIDE SEQUENCE [LARGE SCALE GENOMIC DNA]</scope>
    <source>
        <strain evidence="10">KCTC 42953</strain>
    </source>
</reference>
<feature type="binding site" evidence="7">
    <location>
        <position position="294"/>
    </location>
    <ligand>
        <name>Fe(2+)</name>
        <dbReference type="ChEBI" id="CHEBI:29033"/>
    </ligand>
</feature>
<dbReference type="PROSITE" id="PS00534">
    <property type="entry name" value="FERROCHELATASE"/>
    <property type="match status" value="1"/>
</dbReference>
<comment type="function">
    <text evidence="7 8">Catalyzes the ferrous insertion into protoporphyrin IX.</text>
</comment>
<dbReference type="Gene3D" id="3.40.50.1400">
    <property type="match status" value="2"/>
</dbReference>
<proteinExistence type="inferred from homology"/>
<dbReference type="EC" id="4.98.1.1" evidence="7 8"/>
<dbReference type="CDD" id="cd00419">
    <property type="entry name" value="Ferrochelatase_C"/>
    <property type="match status" value="1"/>
</dbReference>
<keyword evidence="4 7" id="KW-0456">Lyase</keyword>
<keyword evidence="3 7" id="KW-0350">Heme biosynthesis</keyword>
<dbReference type="Proteomes" id="UP001595533">
    <property type="component" value="Unassembled WGS sequence"/>
</dbReference>
<dbReference type="InterPro" id="IPR019772">
    <property type="entry name" value="Ferrochelatase_AS"/>
</dbReference>
<evidence type="ECO:0000256" key="7">
    <source>
        <dbReference type="HAMAP-Rule" id="MF_00323"/>
    </source>
</evidence>
<accession>A0ABV7JB25</accession>
<evidence type="ECO:0000313" key="9">
    <source>
        <dbReference type="EMBL" id="MFC3194317.1"/>
    </source>
</evidence>
<evidence type="ECO:0000256" key="6">
    <source>
        <dbReference type="ARBA" id="ARBA00024536"/>
    </source>
</evidence>
<dbReference type="PANTHER" id="PTHR11108:SF1">
    <property type="entry name" value="FERROCHELATASE, MITOCHONDRIAL"/>
    <property type="match status" value="1"/>
</dbReference>
<dbReference type="SUPFAM" id="SSF53800">
    <property type="entry name" value="Chelatase"/>
    <property type="match status" value="1"/>
</dbReference>
<dbReference type="PANTHER" id="PTHR11108">
    <property type="entry name" value="FERROCHELATASE"/>
    <property type="match status" value="1"/>
</dbReference>
<dbReference type="InterPro" id="IPR033644">
    <property type="entry name" value="Ferrochelatase_C"/>
</dbReference>
<keyword evidence="10" id="KW-1185">Reference proteome</keyword>
<name>A0ABV7JB25_9GAMM</name>